<keyword evidence="3" id="KW-1185">Reference proteome</keyword>
<dbReference type="AlphaFoldDB" id="A0A431TRL9"/>
<proteinExistence type="predicted"/>
<evidence type="ECO:0000313" key="2">
    <source>
        <dbReference type="EMBL" id="RTQ36811.1"/>
    </source>
</evidence>
<dbReference type="EMBL" id="RXOE01000001">
    <property type="protein sequence ID" value="RTQ36811.1"/>
    <property type="molecule type" value="Genomic_DNA"/>
</dbReference>
<keyword evidence="1" id="KW-0812">Transmembrane</keyword>
<gene>
    <name evidence="2" type="ORF">EJP69_03455</name>
</gene>
<organism evidence="2 3">
    <name type="scientific">Variovorax gossypii</name>
    <dbReference type="NCBI Taxonomy" id="1679495"/>
    <lineage>
        <taxon>Bacteria</taxon>
        <taxon>Pseudomonadati</taxon>
        <taxon>Pseudomonadota</taxon>
        <taxon>Betaproteobacteria</taxon>
        <taxon>Burkholderiales</taxon>
        <taxon>Comamonadaceae</taxon>
        <taxon>Variovorax</taxon>
    </lineage>
</organism>
<reference evidence="2 3" key="1">
    <citation type="submission" date="2018-12" db="EMBL/GenBank/DDBJ databases">
        <title>The genome of Variovorax gossypii DSM 100435.</title>
        <authorList>
            <person name="Gao J."/>
            <person name="Sun J."/>
        </authorList>
    </citation>
    <scope>NUCLEOTIDE SEQUENCE [LARGE SCALE GENOMIC DNA]</scope>
    <source>
        <strain evidence="2 3">DSM 100435</strain>
    </source>
</reference>
<feature type="transmembrane region" description="Helical" evidence="1">
    <location>
        <begin position="87"/>
        <end position="107"/>
    </location>
</feature>
<comment type="caution">
    <text evidence="2">The sequence shown here is derived from an EMBL/GenBank/DDBJ whole genome shotgun (WGS) entry which is preliminary data.</text>
</comment>
<evidence type="ECO:0000313" key="3">
    <source>
        <dbReference type="Proteomes" id="UP000267418"/>
    </source>
</evidence>
<accession>A0A431TRL9</accession>
<keyword evidence="1" id="KW-1133">Transmembrane helix</keyword>
<dbReference type="RefSeq" id="WP_126468737.1">
    <property type="nucleotide sequence ID" value="NZ_RXOE01000001.1"/>
</dbReference>
<dbReference type="Proteomes" id="UP000267418">
    <property type="component" value="Unassembled WGS sequence"/>
</dbReference>
<sequence>MNRPAPPPTDDELHAWVDGQLPPDRLDAVEQAIARDPAAAAKVAAWHAQRDSLRRLHGELLDAPIPAPLLGALDRRQPRRTQQRTSWMRWGGLAAGLLVAFAAGWLGNAQWTQWSAPRASAQLAHAPAVREFVHDASIAHVVYAPEKRHPVEVAASEQQHLVQWLSRRLDRPLKVPDLSSQGYTLVGGRLLPGETGARAQFMFEDAAGERVTLYIGTLDARAAGAPTTAPSANETAFRFASEGPVPSFYWVDQGFGYAIAGKLPRDLLLKLATLAYRDLS</sequence>
<protein>
    <submittedName>
        <fullName evidence="2">Anti-sigma factor</fullName>
    </submittedName>
</protein>
<evidence type="ECO:0000256" key="1">
    <source>
        <dbReference type="SAM" id="Phobius"/>
    </source>
</evidence>
<keyword evidence="1" id="KW-0472">Membrane</keyword>
<dbReference type="OrthoDB" id="9152892at2"/>
<name>A0A431TRL9_9BURK</name>